<proteinExistence type="predicted"/>
<reference evidence="1 2" key="1">
    <citation type="submission" date="2019-05" db="EMBL/GenBank/DDBJ databases">
        <title>Emergence of the Ug99 lineage of the wheat stem rust pathogen through somatic hybridization.</title>
        <authorList>
            <person name="Li F."/>
            <person name="Upadhyaya N.M."/>
            <person name="Sperschneider J."/>
            <person name="Matny O."/>
            <person name="Nguyen-Phuc H."/>
            <person name="Mago R."/>
            <person name="Raley C."/>
            <person name="Miller M.E."/>
            <person name="Silverstein K.A.T."/>
            <person name="Henningsen E."/>
            <person name="Hirsch C.D."/>
            <person name="Visser B."/>
            <person name="Pretorius Z.A."/>
            <person name="Steffenson B.J."/>
            <person name="Schwessinger B."/>
            <person name="Dodds P.N."/>
            <person name="Figueroa M."/>
        </authorList>
    </citation>
    <scope>NUCLEOTIDE SEQUENCE [LARGE SCALE GENOMIC DNA]</scope>
    <source>
        <strain evidence="1">21-0</strain>
    </source>
</reference>
<organism evidence="1 2">
    <name type="scientific">Puccinia graminis f. sp. tritici</name>
    <dbReference type="NCBI Taxonomy" id="56615"/>
    <lineage>
        <taxon>Eukaryota</taxon>
        <taxon>Fungi</taxon>
        <taxon>Dikarya</taxon>
        <taxon>Basidiomycota</taxon>
        <taxon>Pucciniomycotina</taxon>
        <taxon>Pucciniomycetes</taxon>
        <taxon>Pucciniales</taxon>
        <taxon>Pucciniaceae</taxon>
        <taxon>Puccinia</taxon>
    </lineage>
</organism>
<evidence type="ECO:0000313" key="2">
    <source>
        <dbReference type="Proteomes" id="UP000324748"/>
    </source>
</evidence>
<sequence>MQWGPRLPYWDPVRNVALGIMHNWYEGVLQHHWCVHWEFDPKASKYTTQNDQLDDWEDNDSDSSHSTQDFQDSALAHIRHGLQNILVPCGVTQVPPNLADPKHSKLKASKWHSLFSTYLPLTLITVFVKNPAQCVPGSLLSEAYRLYTKTSKLVFDSPKIVPNHHYALHLPEQLKWWGYLLNFSDFAGKQINGILQKFQTNLIVGQLEGTVMQEFCQVQRLQSQTSG</sequence>
<dbReference type="Proteomes" id="UP000324748">
    <property type="component" value="Unassembled WGS sequence"/>
</dbReference>
<protein>
    <submittedName>
        <fullName evidence="1">Uncharacterized protein</fullName>
    </submittedName>
</protein>
<dbReference type="AlphaFoldDB" id="A0A5B0M3H1"/>
<name>A0A5B0M3H1_PUCGR</name>
<dbReference type="EMBL" id="VSWC01000171">
    <property type="protein sequence ID" value="KAA1070490.1"/>
    <property type="molecule type" value="Genomic_DNA"/>
</dbReference>
<accession>A0A5B0M3H1</accession>
<keyword evidence="2" id="KW-1185">Reference proteome</keyword>
<gene>
    <name evidence="1" type="ORF">PGT21_013342</name>
</gene>
<comment type="caution">
    <text evidence="1">The sequence shown here is derived from an EMBL/GenBank/DDBJ whole genome shotgun (WGS) entry which is preliminary data.</text>
</comment>
<dbReference type="OrthoDB" id="2506519at2759"/>
<evidence type="ECO:0000313" key="1">
    <source>
        <dbReference type="EMBL" id="KAA1070490.1"/>
    </source>
</evidence>